<dbReference type="AlphaFoldDB" id="A0A238Z8B5"/>
<gene>
    <name evidence="1" type="ORF">SAMN06265376_10327</name>
</gene>
<proteinExistence type="predicted"/>
<protein>
    <recommendedName>
        <fullName evidence="3">Transglutaminase-like superfamily protein</fullName>
    </recommendedName>
</protein>
<keyword evidence="2" id="KW-1185">Reference proteome</keyword>
<dbReference type="OrthoDB" id="5649947at2"/>
<dbReference type="Proteomes" id="UP000198379">
    <property type="component" value="Unassembled WGS sequence"/>
</dbReference>
<dbReference type="EMBL" id="FZNY01000003">
    <property type="protein sequence ID" value="SNR79587.1"/>
    <property type="molecule type" value="Genomic_DNA"/>
</dbReference>
<accession>A0A238Z8B5</accession>
<evidence type="ECO:0000313" key="2">
    <source>
        <dbReference type="Proteomes" id="UP000198379"/>
    </source>
</evidence>
<evidence type="ECO:0000313" key="1">
    <source>
        <dbReference type="EMBL" id="SNR79587.1"/>
    </source>
</evidence>
<evidence type="ECO:0008006" key="3">
    <source>
        <dbReference type="Google" id="ProtNLM"/>
    </source>
</evidence>
<name>A0A238Z8B5_9FLAO</name>
<organism evidence="1 2">
    <name type="scientific">Dokdonia pacifica</name>
    <dbReference type="NCBI Taxonomy" id="1627892"/>
    <lineage>
        <taxon>Bacteria</taxon>
        <taxon>Pseudomonadati</taxon>
        <taxon>Bacteroidota</taxon>
        <taxon>Flavobacteriia</taxon>
        <taxon>Flavobacteriales</taxon>
        <taxon>Flavobacteriaceae</taxon>
        <taxon>Dokdonia</taxon>
    </lineage>
</organism>
<dbReference type="RefSeq" id="WP_089371366.1">
    <property type="nucleotide sequence ID" value="NZ_BMEP01000001.1"/>
</dbReference>
<sequence>MSLPNFNLTGGNPVSDQFLIKKIKTFHDAVRYIHNLPYGRNKNPRNIASIIREGVGTCSTKNACLKTLAEENEIHSISLNLCIFSMTEQNTPGVGRILDAYALPYILEAHTFLSYDNERYDFTFPGNSEKLWEPDILIETTIDPDQILDYKVSYHKSILKDWIQRDNIPYTLDKMWHIREACIQALAKK</sequence>
<reference evidence="1 2" key="1">
    <citation type="submission" date="2017-06" db="EMBL/GenBank/DDBJ databases">
        <authorList>
            <person name="Kim H.J."/>
            <person name="Triplett B.A."/>
        </authorList>
    </citation>
    <scope>NUCLEOTIDE SEQUENCE [LARGE SCALE GENOMIC DNA]</scope>
    <source>
        <strain evidence="1 2">DSM 25597</strain>
    </source>
</reference>